<dbReference type="PANTHER" id="PTHR11014">
    <property type="entry name" value="PEPTIDASE M20 FAMILY MEMBER"/>
    <property type="match status" value="1"/>
</dbReference>
<keyword evidence="1 4" id="KW-0378">Hydrolase</keyword>
<dbReference type="InterPro" id="IPR011650">
    <property type="entry name" value="Peptidase_M20_dimer"/>
</dbReference>
<feature type="binding site" evidence="2">
    <location>
        <position position="166"/>
    </location>
    <ligand>
        <name>Mn(2+)</name>
        <dbReference type="ChEBI" id="CHEBI:29035"/>
        <label>2</label>
    </ligand>
</feature>
<dbReference type="Proteomes" id="UP000187344">
    <property type="component" value="Unassembled WGS sequence"/>
</dbReference>
<gene>
    <name evidence="4" type="ORF">PEB0149_004100</name>
</gene>
<dbReference type="SUPFAM" id="SSF55031">
    <property type="entry name" value="Bacterial exopeptidase dimerisation domain"/>
    <property type="match status" value="1"/>
</dbReference>
<name>A0A1R0F7U9_9HYPH</name>
<evidence type="ECO:0000256" key="1">
    <source>
        <dbReference type="ARBA" id="ARBA00022801"/>
    </source>
</evidence>
<evidence type="ECO:0000256" key="2">
    <source>
        <dbReference type="PIRSR" id="PIRSR005962-1"/>
    </source>
</evidence>
<dbReference type="InterPro" id="IPR017439">
    <property type="entry name" value="Amidohydrolase"/>
</dbReference>
<dbReference type="Pfam" id="PF07687">
    <property type="entry name" value="M20_dimer"/>
    <property type="match status" value="1"/>
</dbReference>
<dbReference type="FunFam" id="3.30.70.360:FF:000001">
    <property type="entry name" value="N-acetyldiaminopimelate deacetylase"/>
    <property type="match status" value="1"/>
</dbReference>
<feature type="binding site" evidence="2">
    <location>
        <position position="107"/>
    </location>
    <ligand>
        <name>Mn(2+)</name>
        <dbReference type="ChEBI" id="CHEBI:29035"/>
        <label>2</label>
    </ligand>
</feature>
<dbReference type="InterPro" id="IPR036264">
    <property type="entry name" value="Bact_exopeptidase_dim_dom"/>
</dbReference>
<evidence type="ECO:0000313" key="4">
    <source>
        <dbReference type="EMBL" id="OLY42992.1"/>
    </source>
</evidence>
<feature type="binding site" evidence="2">
    <location>
        <position position="361"/>
    </location>
    <ligand>
        <name>Mn(2+)</name>
        <dbReference type="ChEBI" id="CHEBI:29035"/>
        <label>2</label>
    </ligand>
</feature>
<dbReference type="EC" id="3.5.1.32" evidence="4"/>
<proteinExistence type="predicted"/>
<feature type="binding site" evidence="2">
    <location>
        <position position="140"/>
    </location>
    <ligand>
        <name>Mn(2+)</name>
        <dbReference type="ChEBI" id="CHEBI:29035"/>
        <label>2</label>
    </ligand>
</feature>
<dbReference type="GO" id="GO:0046872">
    <property type="term" value="F:metal ion binding"/>
    <property type="evidence" value="ECO:0007669"/>
    <property type="project" value="UniProtKB-KW"/>
</dbReference>
<reference evidence="4 5" key="1">
    <citation type="submission" date="2016-12" db="EMBL/GenBank/DDBJ databases">
        <title>Comparative genomics of Bartonella apis.</title>
        <authorList>
            <person name="Engel P."/>
        </authorList>
    </citation>
    <scope>NUCLEOTIDE SEQUENCE [LARGE SCALE GENOMIC DNA]</scope>
    <source>
        <strain evidence="4 5">PEB0149</strain>
    </source>
</reference>
<dbReference type="AlphaFoldDB" id="A0A1R0F7U9"/>
<dbReference type="GO" id="GO:0019877">
    <property type="term" value="P:diaminopimelate biosynthetic process"/>
    <property type="evidence" value="ECO:0007669"/>
    <property type="project" value="UniProtKB-ARBA"/>
</dbReference>
<dbReference type="EMBL" id="LXYT01000003">
    <property type="protein sequence ID" value="OLY42992.1"/>
    <property type="molecule type" value="Genomic_DNA"/>
</dbReference>
<keyword evidence="5" id="KW-1185">Reference proteome</keyword>
<dbReference type="SUPFAM" id="SSF53187">
    <property type="entry name" value="Zn-dependent exopeptidases"/>
    <property type="match status" value="1"/>
</dbReference>
<dbReference type="GO" id="GO:0047980">
    <property type="term" value="F:hippurate hydrolase activity"/>
    <property type="evidence" value="ECO:0007669"/>
    <property type="project" value="UniProtKB-EC"/>
</dbReference>
<dbReference type="Gene3D" id="3.40.630.10">
    <property type="entry name" value="Zn peptidases"/>
    <property type="match status" value="1"/>
</dbReference>
<organism evidence="4 5">
    <name type="scientific">Bartonella apis</name>
    <dbReference type="NCBI Taxonomy" id="1686310"/>
    <lineage>
        <taxon>Bacteria</taxon>
        <taxon>Pseudomonadati</taxon>
        <taxon>Pseudomonadota</taxon>
        <taxon>Alphaproteobacteria</taxon>
        <taxon>Hyphomicrobiales</taxon>
        <taxon>Bartonellaceae</taxon>
        <taxon>Bartonella</taxon>
    </lineage>
</organism>
<dbReference type="PANTHER" id="PTHR11014:SF63">
    <property type="entry name" value="METALLOPEPTIDASE, PUTATIVE (AFU_ORTHOLOGUE AFUA_6G09600)-RELATED"/>
    <property type="match status" value="1"/>
</dbReference>
<evidence type="ECO:0000259" key="3">
    <source>
        <dbReference type="Pfam" id="PF07687"/>
    </source>
</evidence>
<feature type="binding site" evidence="2">
    <location>
        <position position="105"/>
    </location>
    <ligand>
        <name>Mn(2+)</name>
        <dbReference type="ChEBI" id="CHEBI:29035"/>
        <label>2</label>
    </ligand>
</feature>
<comment type="caution">
    <text evidence="4">The sequence shown here is derived from an EMBL/GenBank/DDBJ whole genome shotgun (WGS) entry which is preliminary data.</text>
</comment>
<feature type="domain" description="Peptidase M20 dimerisation" evidence="3">
    <location>
        <begin position="189"/>
        <end position="282"/>
    </location>
</feature>
<dbReference type="Pfam" id="PF01546">
    <property type="entry name" value="Peptidase_M20"/>
    <property type="match status" value="1"/>
</dbReference>
<dbReference type="GO" id="GO:0050118">
    <property type="term" value="F:N-acetyldiaminopimelate deacetylase activity"/>
    <property type="evidence" value="ECO:0007669"/>
    <property type="project" value="UniProtKB-ARBA"/>
</dbReference>
<dbReference type="NCBIfam" id="TIGR01891">
    <property type="entry name" value="amidohydrolases"/>
    <property type="match status" value="1"/>
</dbReference>
<keyword evidence="2" id="KW-0464">Manganese</keyword>
<dbReference type="RefSeq" id="WP_075870815.1">
    <property type="nucleotide sequence ID" value="NZ_CALYQA010000003.1"/>
</dbReference>
<keyword evidence="2" id="KW-0479">Metal-binding</keyword>
<comment type="cofactor">
    <cofactor evidence="2">
        <name>Mn(2+)</name>
        <dbReference type="ChEBI" id="CHEBI:29035"/>
    </cofactor>
    <text evidence="2">The Mn(2+) ion enhances activity.</text>
</comment>
<protein>
    <submittedName>
        <fullName evidence="4">Hippurate hydrolase</fullName>
        <ecNumber evidence="4">3.5.1.32</ecNumber>
    </submittedName>
</protein>
<evidence type="ECO:0000313" key="5">
    <source>
        <dbReference type="Proteomes" id="UP000187344"/>
    </source>
</evidence>
<dbReference type="PIRSF" id="PIRSF005962">
    <property type="entry name" value="Pept_M20D_amidohydro"/>
    <property type="match status" value="1"/>
</dbReference>
<sequence length="388" mass="42252">MIEDSREVAGAINAYLPEMMELRHQIHSNPETGFEEKATSAIVSKLLQEWGYDVSHLAGTGIVATLKVGNGTKTLGLRADMDALPVNEQTGLSYASKNSGKMHACGHDGHTSSLLTAARYLARTKQFSGTVNLIFQPAEEGLGGARRMVEEGIFEKFPCDAIFGYHNVPGVPAGNFCFIPGAATAASDRARIVVKGKSGHGAQPETAIDPIVVGAAIVSSLQTIVSRNVTALKPAVVTVASFHAGEAYNIIPATAELKLTIRSYDEATRNLLEKRVREIAEYQANVFGAKCEIDYFHLNPACQNNRELTAFARSVAEEAFGKSAIEDRSQPFTFSEDFSYMLQKKQGCYLFIGNGNTANLHSDHYNFNDDLLLRASTFWVRLVESYLC</sequence>
<dbReference type="OrthoDB" id="9777385at2"/>
<dbReference type="Gene3D" id="3.30.70.360">
    <property type="match status" value="1"/>
</dbReference>
<accession>A0A1R0F7U9</accession>
<dbReference type="CDD" id="cd05666">
    <property type="entry name" value="M20_Acy1-like"/>
    <property type="match status" value="1"/>
</dbReference>
<dbReference type="InterPro" id="IPR002933">
    <property type="entry name" value="Peptidase_M20"/>
</dbReference>